<protein>
    <submittedName>
        <fullName evidence="2">Uncharacterized protein</fullName>
    </submittedName>
</protein>
<keyword evidence="3" id="KW-1185">Reference proteome</keyword>
<evidence type="ECO:0000313" key="2">
    <source>
        <dbReference type="EMBL" id="SHE99821.1"/>
    </source>
</evidence>
<reference evidence="2 3" key="1">
    <citation type="submission" date="2016-11" db="EMBL/GenBank/DDBJ databases">
        <authorList>
            <person name="Jaros S."/>
            <person name="Januszkiewicz K."/>
            <person name="Wedrychowicz H."/>
        </authorList>
    </citation>
    <scope>NUCLEOTIDE SEQUENCE [LARGE SCALE GENOMIC DNA]</scope>
    <source>
        <strain evidence="2 3">DSM 19980</strain>
    </source>
</reference>
<evidence type="ECO:0000256" key="1">
    <source>
        <dbReference type="SAM" id="MobiDB-lite"/>
    </source>
</evidence>
<sequence length="85" mass="9702">MASSDSSTKRISRSPNGCNAKPIYLKLRPVERDEIEGIADLLRYSIGGTSRLLILIGLQEYRRCGLDALQRANDEDYHRQHDDRI</sequence>
<dbReference type="EMBL" id="FQUJ01000006">
    <property type="protein sequence ID" value="SHE99821.1"/>
    <property type="molecule type" value="Genomic_DNA"/>
</dbReference>
<accession>A0A1M4Y241</accession>
<dbReference type="RefSeq" id="WP_072821456.1">
    <property type="nucleotide sequence ID" value="NZ_FQUJ01000006.1"/>
</dbReference>
<dbReference type="STRING" id="1121942.SAMN02745148_01556"/>
<dbReference type="Proteomes" id="UP000184346">
    <property type="component" value="Unassembled WGS sequence"/>
</dbReference>
<name>A0A1M4Y241_9GAMM</name>
<proteinExistence type="predicted"/>
<organism evidence="2 3">
    <name type="scientific">Modicisalibacter ilicicola DSM 19980</name>
    <dbReference type="NCBI Taxonomy" id="1121942"/>
    <lineage>
        <taxon>Bacteria</taxon>
        <taxon>Pseudomonadati</taxon>
        <taxon>Pseudomonadota</taxon>
        <taxon>Gammaproteobacteria</taxon>
        <taxon>Oceanospirillales</taxon>
        <taxon>Halomonadaceae</taxon>
        <taxon>Modicisalibacter</taxon>
    </lineage>
</organism>
<feature type="region of interest" description="Disordered" evidence="1">
    <location>
        <begin position="1"/>
        <end position="20"/>
    </location>
</feature>
<gene>
    <name evidence="2" type="ORF">SAMN02745148_01556</name>
</gene>
<evidence type="ECO:0000313" key="3">
    <source>
        <dbReference type="Proteomes" id="UP000184346"/>
    </source>
</evidence>
<dbReference type="AlphaFoldDB" id="A0A1M4Y241"/>